<proteinExistence type="predicted"/>
<keyword evidence="4" id="KW-1185">Reference proteome</keyword>
<dbReference type="EMBL" id="FUHU01000020">
    <property type="protein sequence ID" value="SJM52529.1"/>
    <property type="molecule type" value="Genomic_DNA"/>
</dbReference>
<evidence type="ECO:0000256" key="1">
    <source>
        <dbReference type="SAM" id="MobiDB-lite"/>
    </source>
</evidence>
<sequence length="271" mass="29943">MASRLALSSLLLMLTLGAAGCTPTPEDDGVDTSPSDTAAGDDTTQTDAAEEPLHEWRFEEGMHWVYDVEPLHEGESLPEGAFDEMRWEVLSVEGDTVRMERTYYIGGEVSETEQYDYVPAADGSLSYSTNEDFAAAFGVPGEIEPLEQEDWEVPALQGQTEPVAWQGVNLYADVDDESMQYGYRAAFEREPPQAETIDVLGEPMEALCYETHVAWHWQYGPAGEQEFEQKLRECTVMGMGNVTTELTTVDMPQDVATLTTLTETNALEGGQ</sequence>
<dbReference type="Proteomes" id="UP000195787">
    <property type="component" value="Unassembled WGS sequence"/>
</dbReference>
<evidence type="ECO:0008006" key="5">
    <source>
        <dbReference type="Google" id="ProtNLM"/>
    </source>
</evidence>
<feature type="chain" id="PRO_5012255483" description="Lipoprotein" evidence="2">
    <location>
        <begin position="19"/>
        <end position="271"/>
    </location>
</feature>
<accession>A0A1R4F9E2</accession>
<gene>
    <name evidence="3" type="ORF">CZ674_03250</name>
</gene>
<feature type="region of interest" description="Disordered" evidence="1">
    <location>
        <begin position="22"/>
        <end position="47"/>
    </location>
</feature>
<evidence type="ECO:0000313" key="3">
    <source>
        <dbReference type="EMBL" id="SJM52529.1"/>
    </source>
</evidence>
<reference evidence="3 4" key="1">
    <citation type="submission" date="2017-02" db="EMBL/GenBank/DDBJ databases">
        <authorList>
            <person name="Peterson S.W."/>
        </authorList>
    </citation>
    <scope>NUCLEOTIDE SEQUENCE [LARGE SCALE GENOMIC DNA]</scope>
    <source>
        <strain evidence="3 4">LMG 22410</strain>
    </source>
</reference>
<protein>
    <recommendedName>
        <fullName evidence="5">Lipoprotein</fullName>
    </recommendedName>
</protein>
<dbReference type="RefSeq" id="WP_086991110.1">
    <property type="nucleotide sequence ID" value="NZ_FUHU01000020.1"/>
</dbReference>
<evidence type="ECO:0000256" key="2">
    <source>
        <dbReference type="SAM" id="SignalP"/>
    </source>
</evidence>
<evidence type="ECO:0000313" key="4">
    <source>
        <dbReference type="Proteomes" id="UP000195787"/>
    </source>
</evidence>
<dbReference type="GeneID" id="303172222"/>
<name>A0A1R4F9E2_9MICO</name>
<dbReference type="AlphaFoldDB" id="A0A1R4F9E2"/>
<feature type="compositionally biased region" description="Low complexity" evidence="1">
    <location>
        <begin position="36"/>
        <end position="47"/>
    </location>
</feature>
<dbReference type="PROSITE" id="PS51257">
    <property type="entry name" value="PROKAR_LIPOPROTEIN"/>
    <property type="match status" value="1"/>
</dbReference>
<organism evidence="3 4">
    <name type="scientific">Agrococcus casei LMG 22410</name>
    <dbReference type="NCBI Taxonomy" id="1255656"/>
    <lineage>
        <taxon>Bacteria</taxon>
        <taxon>Bacillati</taxon>
        <taxon>Actinomycetota</taxon>
        <taxon>Actinomycetes</taxon>
        <taxon>Micrococcales</taxon>
        <taxon>Microbacteriaceae</taxon>
        <taxon>Agrococcus</taxon>
    </lineage>
</organism>
<keyword evidence="2" id="KW-0732">Signal</keyword>
<feature type="signal peptide" evidence="2">
    <location>
        <begin position="1"/>
        <end position="18"/>
    </location>
</feature>